<evidence type="ECO:0000256" key="1">
    <source>
        <dbReference type="SAM" id="SignalP"/>
    </source>
</evidence>
<dbReference type="EMBL" id="GL380765">
    <property type="protein sequence ID" value="EGT60444.1"/>
    <property type="molecule type" value="Genomic_DNA"/>
</dbReference>
<organism evidence="3">
    <name type="scientific">Caenorhabditis brenneri</name>
    <name type="common">Nematode worm</name>
    <dbReference type="NCBI Taxonomy" id="135651"/>
    <lineage>
        <taxon>Eukaryota</taxon>
        <taxon>Metazoa</taxon>
        <taxon>Ecdysozoa</taxon>
        <taxon>Nematoda</taxon>
        <taxon>Chromadorea</taxon>
        <taxon>Rhabditida</taxon>
        <taxon>Rhabditina</taxon>
        <taxon>Rhabditomorpha</taxon>
        <taxon>Rhabditoidea</taxon>
        <taxon>Rhabditidae</taxon>
        <taxon>Peloderinae</taxon>
        <taxon>Caenorhabditis</taxon>
    </lineage>
</organism>
<feature type="chain" id="PRO_5003407086" evidence="1">
    <location>
        <begin position="18"/>
        <end position="172"/>
    </location>
</feature>
<keyword evidence="1" id="KW-0732">Signal</keyword>
<keyword evidence="3" id="KW-1185">Reference proteome</keyword>
<dbReference type="Proteomes" id="UP000008068">
    <property type="component" value="Unassembled WGS sequence"/>
</dbReference>
<feature type="signal peptide" evidence="1">
    <location>
        <begin position="1"/>
        <end position="17"/>
    </location>
</feature>
<gene>
    <name evidence="2" type="ORF">CAEBREN_20069</name>
</gene>
<dbReference type="InParanoid" id="G0PJX1"/>
<sequence>MKLVILCLILALPVISCQTTSRPSFGGGSIFNTLFGKIEKLTQNLVLILNSFGAVFDYIFGILENVFPKGLSANGSLGSFFAVLGEKTQGLFSFFNNGLSGISDFLGLGHLRLGGLVGGLAGGARIPSNDAAETAIASELEAKPVEAIPQFVLRGERQLNMKRDADWIRDPP</sequence>
<name>G0PJX1_CAEBE</name>
<dbReference type="HOGENOM" id="CLU_1733080_0_0_1"/>
<evidence type="ECO:0000313" key="3">
    <source>
        <dbReference type="Proteomes" id="UP000008068"/>
    </source>
</evidence>
<dbReference type="AlphaFoldDB" id="G0PJX1"/>
<reference evidence="3" key="1">
    <citation type="submission" date="2011-07" db="EMBL/GenBank/DDBJ databases">
        <authorList>
            <consortium name="Caenorhabditis brenneri Sequencing and Analysis Consortium"/>
            <person name="Wilson R.K."/>
        </authorList>
    </citation>
    <scope>NUCLEOTIDE SEQUENCE [LARGE SCALE GENOMIC DNA]</scope>
    <source>
        <strain evidence="3">PB2801</strain>
    </source>
</reference>
<protein>
    <submittedName>
        <fullName evidence="2">Uncharacterized protein</fullName>
    </submittedName>
</protein>
<evidence type="ECO:0000313" key="2">
    <source>
        <dbReference type="EMBL" id="EGT60444.1"/>
    </source>
</evidence>
<proteinExistence type="predicted"/>
<accession>G0PJX1</accession>